<organism evidence="1 2">
    <name type="scientific">Paragonimus heterotremus</name>
    <dbReference type="NCBI Taxonomy" id="100268"/>
    <lineage>
        <taxon>Eukaryota</taxon>
        <taxon>Metazoa</taxon>
        <taxon>Spiralia</taxon>
        <taxon>Lophotrochozoa</taxon>
        <taxon>Platyhelminthes</taxon>
        <taxon>Trematoda</taxon>
        <taxon>Digenea</taxon>
        <taxon>Plagiorchiida</taxon>
        <taxon>Troglotremata</taxon>
        <taxon>Troglotrematidae</taxon>
        <taxon>Paragonimus</taxon>
    </lineage>
</organism>
<proteinExistence type="predicted"/>
<comment type="caution">
    <text evidence="1">The sequence shown here is derived from an EMBL/GenBank/DDBJ whole genome shotgun (WGS) entry which is preliminary data.</text>
</comment>
<evidence type="ECO:0000313" key="2">
    <source>
        <dbReference type="Proteomes" id="UP000748531"/>
    </source>
</evidence>
<accession>A0A8J4T1X9</accession>
<keyword evidence="2" id="KW-1185">Reference proteome</keyword>
<dbReference type="AlphaFoldDB" id="A0A8J4T1X9"/>
<dbReference type="Proteomes" id="UP000748531">
    <property type="component" value="Unassembled WGS sequence"/>
</dbReference>
<name>A0A8J4T1X9_9TREM</name>
<dbReference type="EMBL" id="LUCH01000875">
    <property type="protein sequence ID" value="KAF5404126.1"/>
    <property type="molecule type" value="Genomic_DNA"/>
</dbReference>
<sequence>MLSILESNLNEERDELVHAASICSLACLTCLISDWDKFPYLVQRLNWLLLLAPPNPKQRPQVCLTEVDHSSLDQQTTLTSRRAPVKPTFITTVDWLLPAVAQ</sequence>
<gene>
    <name evidence="1" type="ORF">PHET_02345</name>
</gene>
<reference evidence="1" key="1">
    <citation type="submission" date="2019-05" db="EMBL/GenBank/DDBJ databases">
        <title>Annotation for the trematode Paragonimus heterotremus.</title>
        <authorList>
            <person name="Choi Y.-J."/>
        </authorList>
    </citation>
    <scope>NUCLEOTIDE SEQUENCE</scope>
    <source>
        <strain evidence="1">LC</strain>
    </source>
</reference>
<protein>
    <submittedName>
        <fullName evidence="1">Uncharacterized protein</fullName>
    </submittedName>
</protein>
<evidence type="ECO:0000313" key="1">
    <source>
        <dbReference type="EMBL" id="KAF5404126.1"/>
    </source>
</evidence>
<dbReference type="OrthoDB" id="1695393at2759"/>